<comment type="caution">
    <text evidence="2">The sequence shown here is derived from an EMBL/GenBank/DDBJ whole genome shotgun (WGS) entry which is preliminary data.</text>
</comment>
<reference evidence="2" key="2">
    <citation type="journal article" date="2016" name="Fungal Biol.">
        <title>Ochratoxin A production by Penicillium thymicola.</title>
        <authorList>
            <person name="Nguyen H.D.T."/>
            <person name="McMullin D.R."/>
            <person name="Ponomareva E."/>
            <person name="Riley R."/>
            <person name="Pomraning K.R."/>
            <person name="Baker S.E."/>
            <person name="Seifert K.A."/>
        </authorList>
    </citation>
    <scope>NUCLEOTIDE SEQUENCE</scope>
    <source>
        <strain evidence="2">DAOM 180753</strain>
    </source>
</reference>
<dbReference type="AlphaFoldDB" id="A0AAI9TAY2"/>
<gene>
    <name evidence="2" type="ORF">VN97_g9581</name>
</gene>
<evidence type="ECO:0000313" key="2">
    <source>
        <dbReference type="EMBL" id="KAJ9483812.1"/>
    </source>
</evidence>
<feature type="transmembrane region" description="Helical" evidence="1">
    <location>
        <begin position="21"/>
        <end position="40"/>
    </location>
</feature>
<evidence type="ECO:0000256" key="1">
    <source>
        <dbReference type="SAM" id="Phobius"/>
    </source>
</evidence>
<keyword evidence="1" id="KW-0812">Transmembrane</keyword>
<accession>A0AAI9TAY2</accession>
<name>A0AAI9TAY2_PENTH</name>
<evidence type="ECO:0000313" key="3">
    <source>
        <dbReference type="Proteomes" id="UP001227192"/>
    </source>
</evidence>
<proteinExistence type="predicted"/>
<dbReference type="EMBL" id="LACB01000395">
    <property type="protein sequence ID" value="KAJ9483812.1"/>
    <property type="molecule type" value="Genomic_DNA"/>
</dbReference>
<dbReference type="Proteomes" id="UP001227192">
    <property type="component" value="Unassembled WGS sequence"/>
</dbReference>
<reference evidence="2" key="1">
    <citation type="submission" date="2015-06" db="EMBL/GenBank/DDBJ databases">
        <authorList>
            <person name="Nguyen H."/>
        </authorList>
    </citation>
    <scope>NUCLEOTIDE SEQUENCE</scope>
    <source>
        <strain evidence="2">DAOM 180753</strain>
    </source>
</reference>
<keyword evidence="1" id="KW-0472">Membrane</keyword>
<keyword evidence="3" id="KW-1185">Reference proteome</keyword>
<keyword evidence="1" id="KW-1133">Transmembrane helix</keyword>
<protein>
    <submittedName>
        <fullName evidence="2">Uncharacterized protein</fullName>
    </submittedName>
</protein>
<sequence>MFVLFRAHYEFAKMADEQRRLCFLCFEITNAPFGSFSYFLPGGFYWDDSSSHSNQLSPSSLSGPTIS</sequence>
<organism evidence="2 3">
    <name type="scientific">Penicillium thymicola</name>
    <dbReference type="NCBI Taxonomy" id="293382"/>
    <lineage>
        <taxon>Eukaryota</taxon>
        <taxon>Fungi</taxon>
        <taxon>Dikarya</taxon>
        <taxon>Ascomycota</taxon>
        <taxon>Pezizomycotina</taxon>
        <taxon>Eurotiomycetes</taxon>
        <taxon>Eurotiomycetidae</taxon>
        <taxon>Eurotiales</taxon>
        <taxon>Aspergillaceae</taxon>
        <taxon>Penicillium</taxon>
    </lineage>
</organism>